<comment type="caution">
    <text evidence="1">The sequence shown here is derived from an EMBL/GenBank/DDBJ whole genome shotgun (WGS) entry which is preliminary data.</text>
</comment>
<evidence type="ECO:0000313" key="2">
    <source>
        <dbReference type="Proteomes" id="UP001203687"/>
    </source>
</evidence>
<gene>
    <name evidence="1" type="ORF">MUY34_05750</name>
</gene>
<keyword evidence="2" id="KW-1185">Reference proteome</keyword>
<accession>A0ABT0H7F3</accession>
<evidence type="ECO:0000313" key="1">
    <source>
        <dbReference type="EMBL" id="MCK8480117.1"/>
    </source>
</evidence>
<dbReference type="RefSeq" id="WP_248412301.1">
    <property type="nucleotide sequence ID" value="NZ_JALPQF010000004.1"/>
</dbReference>
<protein>
    <submittedName>
        <fullName evidence="1">Uncharacterized protein</fullName>
    </submittedName>
</protein>
<dbReference type="EMBL" id="JALPQF010000004">
    <property type="protein sequence ID" value="MCK8480117.1"/>
    <property type="molecule type" value="Genomic_DNA"/>
</dbReference>
<name>A0ABT0H7F3_9FLAO</name>
<dbReference type="Proteomes" id="UP001203687">
    <property type="component" value="Unassembled WGS sequence"/>
</dbReference>
<sequence length="148" mass="17734">MKFYKNFLAFWCVIYLLIAFVGRFTSSKKEYFPFFRWSLYSKTPNSLNHAYILVDKVGDSILSEPTDIRNLKDYHHVELVDMNLIVQKFYEDVKRKADYDNHMIFNAIPKTSVFKLYETTADLSKVDYEATVKTNRVLTFKNNRFYFE</sequence>
<proteinExistence type="predicted"/>
<reference evidence="1" key="1">
    <citation type="submission" date="2022-04" db="EMBL/GenBank/DDBJ databases">
        <authorList>
            <person name="Ren T."/>
        </authorList>
    </citation>
    <scope>NUCLEOTIDE SEQUENCE</scope>
    <source>
        <strain evidence="1">F63249</strain>
    </source>
</reference>
<organism evidence="1 2">
    <name type="scientific">Psychroserpens algicola</name>
    <dbReference type="NCBI Taxonomy" id="1719034"/>
    <lineage>
        <taxon>Bacteria</taxon>
        <taxon>Pseudomonadati</taxon>
        <taxon>Bacteroidota</taxon>
        <taxon>Flavobacteriia</taxon>
        <taxon>Flavobacteriales</taxon>
        <taxon>Flavobacteriaceae</taxon>
        <taxon>Psychroserpens</taxon>
    </lineage>
</organism>